<protein>
    <submittedName>
        <fullName evidence="1">Uncharacterized protein</fullName>
    </submittedName>
</protein>
<evidence type="ECO:0000313" key="1">
    <source>
        <dbReference type="EMBL" id="MBO0332761.1"/>
    </source>
</evidence>
<dbReference type="Proteomes" id="UP000664761">
    <property type="component" value="Unassembled WGS sequence"/>
</dbReference>
<reference evidence="1 2" key="1">
    <citation type="submission" date="2021-03" db="EMBL/GenBank/DDBJ databases">
        <title>Sneathiella sp. CAU 1612 isolated from Kang Won-do.</title>
        <authorList>
            <person name="Kim W."/>
        </authorList>
    </citation>
    <scope>NUCLEOTIDE SEQUENCE [LARGE SCALE GENOMIC DNA]</scope>
    <source>
        <strain evidence="1 2">CAU 1612</strain>
    </source>
</reference>
<evidence type="ECO:0000313" key="2">
    <source>
        <dbReference type="Proteomes" id="UP000664761"/>
    </source>
</evidence>
<name>A0ABS3F2L9_9PROT</name>
<dbReference type="RefSeq" id="WP_207042476.1">
    <property type="nucleotide sequence ID" value="NZ_JAFLNC010000001.1"/>
</dbReference>
<proteinExistence type="predicted"/>
<comment type="caution">
    <text evidence="1">The sequence shown here is derived from an EMBL/GenBank/DDBJ whole genome shotgun (WGS) entry which is preliminary data.</text>
</comment>
<keyword evidence="2" id="KW-1185">Reference proteome</keyword>
<sequence>MTDLLQDKTTGNITLADIDSGVREARRLRSEEIHRLLGVANMWVRKEINEFFRYAKRLGTWLIHKLETMTLRHQQTRVHYD</sequence>
<dbReference type="EMBL" id="JAFLNC010000001">
    <property type="protein sequence ID" value="MBO0332761.1"/>
    <property type="molecule type" value="Genomic_DNA"/>
</dbReference>
<organism evidence="1 2">
    <name type="scientific">Sneathiella sedimenti</name>
    <dbReference type="NCBI Taxonomy" id="2816034"/>
    <lineage>
        <taxon>Bacteria</taxon>
        <taxon>Pseudomonadati</taxon>
        <taxon>Pseudomonadota</taxon>
        <taxon>Alphaproteobacteria</taxon>
        <taxon>Sneathiellales</taxon>
        <taxon>Sneathiellaceae</taxon>
        <taxon>Sneathiella</taxon>
    </lineage>
</organism>
<accession>A0ABS3F2L9</accession>
<gene>
    <name evidence="1" type="ORF">J0X12_03990</name>
</gene>